<evidence type="ECO:0000256" key="1">
    <source>
        <dbReference type="SAM" id="Phobius"/>
    </source>
</evidence>
<dbReference type="SUPFAM" id="SSF81442">
    <property type="entry name" value="Cytochrome c oxidase subunit I-like"/>
    <property type="match status" value="1"/>
</dbReference>
<sequence length="135" mass="13991">MKLATKFFLAATVFALCGMVWGIVMSASHDYLLAPAHGHLNLLGFVAMGIWGAYYALTPTAAASNLGRSHFALSVLSVVVVVPGIVQVLLGQGELLAQIGSIALVANMLLFGVIVLRFGAGAQAPNDLLTAQPAE</sequence>
<evidence type="ECO:0000313" key="2">
    <source>
        <dbReference type="EMBL" id="SDG37341.1"/>
    </source>
</evidence>
<protein>
    <submittedName>
        <fullName evidence="2">Uncharacterized protein</fullName>
    </submittedName>
</protein>
<proteinExistence type="predicted"/>
<dbReference type="EMBL" id="FNBP01000007">
    <property type="protein sequence ID" value="SDG37341.1"/>
    <property type="molecule type" value="Genomic_DNA"/>
</dbReference>
<feature type="transmembrane region" description="Helical" evidence="1">
    <location>
        <begin position="36"/>
        <end position="57"/>
    </location>
</feature>
<keyword evidence="1" id="KW-1133">Transmembrane helix</keyword>
<feature type="transmembrane region" description="Helical" evidence="1">
    <location>
        <begin position="69"/>
        <end position="90"/>
    </location>
</feature>
<keyword evidence="1" id="KW-0812">Transmembrane</keyword>
<dbReference type="OrthoDB" id="9808748at2"/>
<feature type="transmembrane region" description="Helical" evidence="1">
    <location>
        <begin position="96"/>
        <end position="116"/>
    </location>
</feature>
<dbReference type="AlphaFoldDB" id="A0A1G7TQ46"/>
<keyword evidence="1" id="KW-0472">Membrane</keyword>
<reference evidence="3" key="1">
    <citation type="submission" date="2016-10" db="EMBL/GenBank/DDBJ databases">
        <authorList>
            <person name="Varghese N."/>
            <person name="Submissions S."/>
        </authorList>
    </citation>
    <scope>NUCLEOTIDE SEQUENCE [LARGE SCALE GENOMIC DNA]</scope>
    <source>
        <strain evidence="3">DSM 16477</strain>
    </source>
</reference>
<dbReference type="Gene3D" id="1.20.210.10">
    <property type="entry name" value="Cytochrome c oxidase-like, subunit I domain"/>
    <property type="match status" value="1"/>
</dbReference>
<evidence type="ECO:0000313" key="3">
    <source>
        <dbReference type="Proteomes" id="UP000199399"/>
    </source>
</evidence>
<gene>
    <name evidence="2" type="ORF">SAMN04489759_10722</name>
</gene>
<dbReference type="InterPro" id="IPR036927">
    <property type="entry name" value="Cyt_c_oxase-like_su1_sf"/>
</dbReference>
<dbReference type="RefSeq" id="WP_093742831.1">
    <property type="nucleotide sequence ID" value="NZ_FNBP01000007.1"/>
</dbReference>
<organism evidence="2 3">
    <name type="scientific">Sulfitobacter delicatus</name>
    <dbReference type="NCBI Taxonomy" id="218672"/>
    <lineage>
        <taxon>Bacteria</taxon>
        <taxon>Pseudomonadati</taxon>
        <taxon>Pseudomonadota</taxon>
        <taxon>Alphaproteobacteria</taxon>
        <taxon>Rhodobacterales</taxon>
        <taxon>Roseobacteraceae</taxon>
        <taxon>Sulfitobacter</taxon>
    </lineage>
</organism>
<accession>A0A1G7TQ46</accession>
<dbReference type="STRING" id="218672.SAMN04489759_10722"/>
<name>A0A1G7TQ46_9RHOB</name>
<dbReference type="Proteomes" id="UP000199399">
    <property type="component" value="Unassembled WGS sequence"/>
</dbReference>
<keyword evidence="3" id="KW-1185">Reference proteome</keyword>